<evidence type="ECO:0000313" key="2">
    <source>
        <dbReference type="Proteomes" id="UP000051679"/>
    </source>
</evidence>
<keyword evidence="2" id="KW-1185">Reference proteome</keyword>
<protein>
    <submittedName>
        <fullName evidence="1">Uncharacterized protein</fullName>
    </submittedName>
</protein>
<organism evidence="1 2">
    <name type="scientific">Lacticaseibacillus sharpeae JCM 1186 = DSM 20505</name>
    <dbReference type="NCBI Taxonomy" id="1291052"/>
    <lineage>
        <taxon>Bacteria</taxon>
        <taxon>Bacillati</taxon>
        <taxon>Bacillota</taxon>
        <taxon>Bacilli</taxon>
        <taxon>Lactobacillales</taxon>
        <taxon>Lactobacillaceae</taxon>
        <taxon>Lacticaseibacillus</taxon>
    </lineage>
</organism>
<evidence type="ECO:0000313" key="1">
    <source>
        <dbReference type="EMBL" id="KRM56661.1"/>
    </source>
</evidence>
<dbReference type="EMBL" id="AYYO01000001">
    <property type="protein sequence ID" value="KRM56661.1"/>
    <property type="molecule type" value="Genomic_DNA"/>
</dbReference>
<sequence length="78" mass="8855">MMEHHTIVLQWSDDIGPEELQAEVSQMMNNINVMYPKSRMAMYELDALGQNNLETALPAVAKSVPWVKHEDGAEVEQN</sequence>
<dbReference type="PATRIC" id="fig|1291052.5.peg.1848"/>
<gene>
    <name evidence="1" type="ORF">FC18_GL001794</name>
</gene>
<dbReference type="RefSeq" id="WP_054679352.1">
    <property type="nucleotide sequence ID" value="NZ_AYYO01000001.1"/>
</dbReference>
<dbReference type="AlphaFoldDB" id="A0A0R1ZQ80"/>
<proteinExistence type="predicted"/>
<comment type="caution">
    <text evidence="1">The sequence shown here is derived from an EMBL/GenBank/DDBJ whole genome shotgun (WGS) entry which is preliminary data.</text>
</comment>
<accession>A0A0R1ZQ80</accession>
<reference evidence="1 2" key="1">
    <citation type="journal article" date="2015" name="Genome Announc.">
        <title>Expanding the biotechnology potential of lactobacilli through comparative genomics of 213 strains and associated genera.</title>
        <authorList>
            <person name="Sun Z."/>
            <person name="Harris H.M."/>
            <person name="McCann A."/>
            <person name="Guo C."/>
            <person name="Argimon S."/>
            <person name="Zhang W."/>
            <person name="Yang X."/>
            <person name="Jeffery I.B."/>
            <person name="Cooney J.C."/>
            <person name="Kagawa T.F."/>
            <person name="Liu W."/>
            <person name="Song Y."/>
            <person name="Salvetti E."/>
            <person name="Wrobel A."/>
            <person name="Rasinkangas P."/>
            <person name="Parkhill J."/>
            <person name="Rea M.C."/>
            <person name="O'Sullivan O."/>
            <person name="Ritari J."/>
            <person name="Douillard F.P."/>
            <person name="Paul Ross R."/>
            <person name="Yang R."/>
            <person name="Briner A.E."/>
            <person name="Felis G.E."/>
            <person name="de Vos W.M."/>
            <person name="Barrangou R."/>
            <person name="Klaenhammer T.R."/>
            <person name="Caufield P.W."/>
            <person name="Cui Y."/>
            <person name="Zhang H."/>
            <person name="O'Toole P.W."/>
        </authorList>
    </citation>
    <scope>NUCLEOTIDE SEQUENCE [LARGE SCALE GENOMIC DNA]</scope>
    <source>
        <strain evidence="1 2">DSM 20505</strain>
    </source>
</reference>
<name>A0A0R1ZQ80_9LACO</name>
<dbReference type="STRING" id="1291052.FC18_GL001794"/>
<dbReference type="Proteomes" id="UP000051679">
    <property type="component" value="Unassembled WGS sequence"/>
</dbReference>